<gene>
    <name evidence="1" type="ORF">Bhyg_15139</name>
</gene>
<dbReference type="Proteomes" id="UP001151699">
    <property type="component" value="Chromosome C"/>
</dbReference>
<reference evidence="1" key="1">
    <citation type="submission" date="2022-07" db="EMBL/GenBank/DDBJ databases">
        <authorList>
            <person name="Trinca V."/>
            <person name="Uliana J.V.C."/>
            <person name="Torres T.T."/>
            <person name="Ward R.J."/>
            <person name="Monesi N."/>
        </authorList>
    </citation>
    <scope>NUCLEOTIDE SEQUENCE</scope>
    <source>
        <strain evidence="1">HSMRA1968</strain>
        <tissue evidence="1">Whole embryos</tissue>
    </source>
</reference>
<feature type="non-terminal residue" evidence="1">
    <location>
        <position position="52"/>
    </location>
</feature>
<dbReference type="EMBL" id="WJQU01000004">
    <property type="protein sequence ID" value="KAJ6636548.1"/>
    <property type="molecule type" value="Genomic_DNA"/>
</dbReference>
<evidence type="ECO:0000313" key="1">
    <source>
        <dbReference type="EMBL" id="KAJ6636548.1"/>
    </source>
</evidence>
<evidence type="ECO:0000313" key="2">
    <source>
        <dbReference type="Proteomes" id="UP001151699"/>
    </source>
</evidence>
<organism evidence="1 2">
    <name type="scientific">Pseudolycoriella hygida</name>
    <dbReference type="NCBI Taxonomy" id="35572"/>
    <lineage>
        <taxon>Eukaryota</taxon>
        <taxon>Metazoa</taxon>
        <taxon>Ecdysozoa</taxon>
        <taxon>Arthropoda</taxon>
        <taxon>Hexapoda</taxon>
        <taxon>Insecta</taxon>
        <taxon>Pterygota</taxon>
        <taxon>Neoptera</taxon>
        <taxon>Endopterygota</taxon>
        <taxon>Diptera</taxon>
        <taxon>Nematocera</taxon>
        <taxon>Sciaroidea</taxon>
        <taxon>Sciaridae</taxon>
        <taxon>Pseudolycoriella</taxon>
    </lineage>
</organism>
<dbReference type="AlphaFoldDB" id="A0A9Q0RY43"/>
<name>A0A9Q0RY43_9DIPT</name>
<keyword evidence="2" id="KW-1185">Reference proteome</keyword>
<comment type="caution">
    <text evidence="1">The sequence shown here is derived from an EMBL/GenBank/DDBJ whole genome shotgun (WGS) entry which is preliminary data.</text>
</comment>
<proteinExistence type="predicted"/>
<protein>
    <submittedName>
        <fullName evidence="1">Uncharacterized protein</fullName>
    </submittedName>
</protein>
<sequence>EGRNVFVAFQTLIISSFHDMQANVDNSHTNTLLQLIVLDVGICDARNSLNSK</sequence>
<accession>A0A9Q0RY43</accession>